<evidence type="ECO:0000256" key="2">
    <source>
        <dbReference type="ARBA" id="ARBA00022737"/>
    </source>
</evidence>
<dbReference type="EMBL" id="CAKOGL010000012">
    <property type="protein sequence ID" value="CAH2093128.1"/>
    <property type="molecule type" value="Genomic_DNA"/>
</dbReference>
<dbReference type="SMART" id="SM00868">
    <property type="entry name" value="zf-AD"/>
    <property type="match status" value="1"/>
</dbReference>
<dbReference type="Pfam" id="PF00096">
    <property type="entry name" value="zf-C2H2"/>
    <property type="match status" value="2"/>
</dbReference>
<feature type="binding site" evidence="8">
    <location>
        <position position="459"/>
    </location>
    <ligand>
        <name>Zn(2+)</name>
        <dbReference type="ChEBI" id="CHEBI:29105"/>
    </ligand>
</feature>
<feature type="domain" description="C2H2-type" evidence="9">
    <location>
        <begin position="713"/>
        <end position="741"/>
    </location>
</feature>
<dbReference type="SMART" id="SM00355">
    <property type="entry name" value="ZnF_C2H2"/>
    <property type="match status" value="5"/>
</dbReference>
<dbReference type="InterPro" id="IPR013087">
    <property type="entry name" value="Znf_C2H2_type"/>
</dbReference>
<sequence>MNEKGFVWTSDLTSRFFELRFQNDWLFKKKKQPWGEFHKLLLENGFPVEMTVKHLRKKWSYTYDSYRIAKKTKNKSWKYYRMFDKHFGKSQVLDKYESWNDEWRLKLIICVSEAKEAKLDYRNMWRTVETALRCQDLPLDCCIQDLKGLWHYIRITFKRKHRLVLRNSVRNDWPLYSAVLDYYKKYEPEYLLRLDMSPDSLTERRTKHMPRGKVVKNDGVEEFQWSKDITESFIQIRLQNDWLFRDQKRAWNNLRAIMIEEYGFPKTLTGRELCRKWAATYAEYQKAKATNNKTWVYYTLFELYFGEGGLSLNPLMDWQEEWVLNLISARTDLDHLFRFSAKNSEDPWREVEKRLRTIGMPLDHSLLELPEVWKHLLKTFRWKQKFANKGILNEQWPYFEAISKYLETHEKHTIKEQQEDNFEELPLDDDIEDDMKLFDLKQRLDLVKPKFEALETNFCRSCSNEDGCISIYNQTDDEGLDLAQKLRIIGGIEIDESDALPSQICLNCVKELENAYKFRRKCQETDRELRNNSSNKIKIEIQADNNHRPMKNDGEDQESQDFEVDIHYDDLPEETTAKPKRMIMGEKKIARRKKVRKLRYDYWKVCEVCGKHTRNLISHLDMHASDKCYSCDICEKKFKFKSGLIVHKAVHNPTPKKTCEVCGKSFHILAQYRRHFAYHANERKFECETCGKRFNSLDILRVHNRSHTDERPFSCSECGKTFRTAGCVSRHRRIVHRNIKIVKK</sequence>
<feature type="binding site" evidence="8">
    <location>
        <position position="462"/>
    </location>
    <ligand>
        <name>Zn(2+)</name>
        <dbReference type="ChEBI" id="CHEBI:29105"/>
    </ligand>
</feature>
<dbReference type="Gene3D" id="3.40.1800.20">
    <property type="match status" value="1"/>
</dbReference>
<dbReference type="GO" id="GO:0000978">
    <property type="term" value="F:RNA polymerase II cis-regulatory region sequence-specific DNA binding"/>
    <property type="evidence" value="ECO:0007669"/>
    <property type="project" value="TreeGrafter"/>
</dbReference>
<feature type="domain" description="C2H2-type" evidence="9">
    <location>
        <begin position="685"/>
        <end position="712"/>
    </location>
</feature>
<dbReference type="InterPro" id="IPR036236">
    <property type="entry name" value="Znf_C2H2_sf"/>
</dbReference>
<evidence type="ECO:0000313" key="12">
    <source>
        <dbReference type="Proteomes" id="UP001153954"/>
    </source>
</evidence>
<dbReference type="PROSITE" id="PS51915">
    <property type="entry name" value="ZAD"/>
    <property type="match status" value="1"/>
</dbReference>
<evidence type="ECO:0000256" key="5">
    <source>
        <dbReference type="ARBA" id="ARBA00023242"/>
    </source>
</evidence>
<name>A0AAU9U1T8_EUPED</name>
<dbReference type="Pfam" id="PF13912">
    <property type="entry name" value="zf-C2H2_6"/>
    <property type="match status" value="1"/>
</dbReference>
<dbReference type="PROSITE" id="PS50157">
    <property type="entry name" value="ZINC_FINGER_C2H2_2"/>
    <property type="match status" value="4"/>
</dbReference>
<dbReference type="Pfam" id="PF13837">
    <property type="entry name" value="Myb_DNA-bind_4"/>
    <property type="match status" value="1"/>
</dbReference>
<dbReference type="GO" id="GO:0000981">
    <property type="term" value="F:DNA-binding transcription factor activity, RNA polymerase II-specific"/>
    <property type="evidence" value="ECO:0007669"/>
    <property type="project" value="TreeGrafter"/>
</dbReference>
<keyword evidence="2" id="KW-0677">Repeat</keyword>
<keyword evidence="12" id="KW-1185">Reference proteome</keyword>
<feature type="binding site" evidence="8">
    <location>
        <position position="505"/>
    </location>
    <ligand>
        <name>Zn(2+)</name>
        <dbReference type="ChEBI" id="CHEBI:29105"/>
    </ligand>
</feature>
<dbReference type="InterPro" id="IPR012934">
    <property type="entry name" value="Znf_AD"/>
</dbReference>
<dbReference type="GO" id="GO:0030674">
    <property type="term" value="F:protein-macromolecule adaptor activity"/>
    <property type="evidence" value="ECO:0007669"/>
    <property type="project" value="UniProtKB-ARBA"/>
</dbReference>
<evidence type="ECO:0000256" key="3">
    <source>
        <dbReference type="ARBA" id="ARBA00022771"/>
    </source>
</evidence>
<feature type="binding site" evidence="8">
    <location>
        <position position="508"/>
    </location>
    <ligand>
        <name>Zn(2+)</name>
        <dbReference type="ChEBI" id="CHEBI:29105"/>
    </ligand>
</feature>
<accession>A0AAU9U1T8</accession>
<keyword evidence="5" id="KW-0539">Nucleus</keyword>
<keyword evidence="1 8" id="KW-0479">Metal-binding</keyword>
<evidence type="ECO:0000259" key="10">
    <source>
        <dbReference type="PROSITE" id="PS51915"/>
    </source>
</evidence>
<dbReference type="Pfam" id="PF07776">
    <property type="entry name" value="zf-AD"/>
    <property type="match status" value="1"/>
</dbReference>
<comment type="similarity">
    <text evidence="6">Belongs to the snail C2H2-type zinc-finger protein family.</text>
</comment>
<evidence type="ECO:0000256" key="8">
    <source>
        <dbReference type="PROSITE-ProRule" id="PRU01263"/>
    </source>
</evidence>
<evidence type="ECO:0000256" key="4">
    <source>
        <dbReference type="ARBA" id="ARBA00022833"/>
    </source>
</evidence>
<dbReference type="Gene3D" id="3.30.160.60">
    <property type="entry name" value="Classic Zinc Finger"/>
    <property type="match status" value="3"/>
</dbReference>
<dbReference type="FunFam" id="3.30.160.60:FF:000425">
    <property type="entry name" value="PLAG1 like zinc finger 1"/>
    <property type="match status" value="1"/>
</dbReference>
<feature type="domain" description="C2H2-type" evidence="9">
    <location>
        <begin position="657"/>
        <end position="684"/>
    </location>
</feature>
<protein>
    <submittedName>
        <fullName evidence="11">Uncharacterized protein</fullName>
    </submittedName>
</protein>
<keyword evidence="3 7" id="KW-0863">Zinc-finger</keyword>
<evidence type="ECO:0000256" key="6">
    <source>
        <dbReference type="ARBA" id="ARBA00037948"/>
    </source>
</evidence>
<dbReference type="InterPro" id="IPR050527">
    <property type="entry name" value="Snail/Krueppel_Znf"/>
</dbReference>
<proteinExistence type="inferred from homology"/>
<dbReference type="GO" id="GO:0008270">
    <property type="term" value="F:zinc ion binding"/>
    <property type="evidence" value="ECO:0007669"/>
    <property type="project" value="UniProtKB-UniRule"/>
</dbReference>
<feature type="domain" description="ZAD" evidence="10">
    <location>
        <begin position="457"/>
        <end position="532"/>
    </location>
</feature>
<dbReference type="PROSITE" id="PS00028">
    <property type="entry name" value="ZINC_FINGER_C2H2_1"/>
    <property type="match status" value="4"/>
</dbReference>
<dbReference type="Proteomes" id="UP001153954">
    <property type="component" value="Unassembled WGS sequence"/>
</dbReference>
<comment type="caution">
    <text evidence="11">The sequence shown here is derived from an EMBL/GenBank/DDBJ whole genome shotgun (WGS) entry which is preliminary data.</text>
</comment>
<dbReference type="GO" id="GO:0005634">
    <property type="term" value="C:nucleus"/>
    <property type="evidence" value="ECO:0007669"/>
    <property type="project" value="InterPro"/>
</dbReference>
<keyword evidence="4 8" id="KW-0862">Zinc</keyword>
<evidence type="ECO:0000256" key="1">
    <source>
        <dbReference type="ARBA" id="ARBA00022723"/>
    </source>
</evidence>
<dbReference type="SUPFAM" id="SSF57716">
    <property type="entry name" value="Glucocorticoid receptor-like (DNA-binding domain)"/>
    <property type="match status" value="1"/>
</dbReference>
<reference evidence="11" key="1">
    <citation type="submission" date="2022-03" db="EMBL/GenBank/DDBJ databases">
        <authorList>
            <person name="Tunstrom K."/>
        </authorList>
    </citation>
    <scope>NUCLEOTIDE SEQUENCE</scope>
</reference>
<organism evidence="11 12">
    <name type="scientific">Euphydryas editha</name>
    <name type="common">Edith's checkerspot</name>
    <dbReference type="NCBI Taxonomy" id="104508"/>
    <lineage>
        <taxon>Eukaryota</taxon>
        <taxon>Metazoa</taxon>
        <taxon>Ecdysozoa</taxon>
        <taxon>Arthropoda</taxon>
        <taxon>Hexapoda</taxon>
        <taxon>Insecta</taxon>
        <taxon>Pterygota</taxon>
        <taxon>Neoptera</taxon>
        <taxon>Endopterygota</taxon>
        <taxon>Lepidoptera</taxon>
        <taxon>Glossata</taxon>
        <taxon>Ditrysia</taxon>
        <taxon>Papilionoidea</taxon>
        <taxon>Nymphalidae</taxon>
        <taxon>Nymphalinae</taxon>
        <taxon>Euphydryas</taxon>
    </lineage>
</organism>
<feature type="domain" description="C2H2-type" evidence="9">
    <location>
        <begin position="629"/>
        <end position="656"/>
    </location>
</feature>
<dbReference type="InterPro" id="IPR044822">
    <property type="entry name" value="Myb_DNA-bind_4"/>
</dbReference>
<evidence type="ECO:0000256" key="7">
    <source>
        <dbReference type="PROSITE-ProRule" id="PRU00042"/>
    </source>
</evidence>
<dbReference type="AlphaFoldDB" id="A0AAU9U1T8"/>
<evidence type="ECO:0000313" key="11">
    <source>
        <dbReference type="EMBL" id="CAH2093128.1"/>
    </source>
</evidence>
<dbReference type="PANTHER" id="PTHR24388">
    <property type="entry name" value="ZINC FINGER PROTEIN"/>
    <property type="match status" value="1"/>
</dbReference>
<gene>
    <name evidence="11" type="ORF">EEDITHA_LOCUS8824</name>
</gene>
<dbReference type="PANTHER" id="PTHR24388:SF104">
    <property type="entry name" value="AT-RICH BINDING PROTEIN-RELATED"/>
    <property type="match status" value="1"/>
</dbReference>
<dbReference type="SUPFAM" id="SSF57667">
    <property type="entry name" value="beta-beta-alpha zinc fingers"/>
    <property type="match status" value="3"/>
</dbReference>
<dbReference type="FunFam" id="3.30.160.60:FF:000688">
    <property type="entry name" value="zinc finger protein 197 isoform X1"/>
    <property type="match status" value="1"/>
</dbReference>
<evidence type="ECO:0000259" key="9">
    <source>
        <dbReference type="PROSITE" id="PS50157"/>
    </source>
</evidence>